<dbReference type="InterPro" id="IPR036922">
    <property type="entry name" value="Rieske_2Fe-2S_sf"/>
</dbReference>
<gene>
    <name evidence="6" type="ORF">DY262_00120</name>
</gene>
<dbReference type="PROSITE" id="PS51296">
    <property type="entry name" value="RIESKE"/>
    <property type="match status" value="1"/>
</dbReference>
<evidence type="ECO:0000256" key="1">
    <source>
        <dbReference type="ARBA" id="ARBA00022714"/>
    </source>
</evidence>
<proteinExistence type="predicted"/>
<dbReference type="AlphaFoldDB" id="A0A372EP11"/>
<organism evidence="6 7">
    <name type="scientific">Hydrogenophaga borbori</name>
    <dbReference type="NCBI Taxonomy" id="2294117"/>
    <lineage>
        <taxon>Bacteria</taxon>
        <taxon>Pseudomonadati</taxon>
        <taxon>Pseudomonadota</taxon>
        <taxon>Betaproteobacteria</taxon>
        <taxon>Burkholderiales</taxon>
        <taxon>Comamonadaceae</taxon>
        <taxon>Hydrogenophaga</taxon>
    </lineage>
</organism>
<name>A0A372EP11_9BURK</name>
<dbReference type="GO" id="GO:0051537">
    <property type="term" value="F:2 iron, 2 sulfur cluster binding"/>
    <property type="evidence" value="ECO:0007669"/>
    <property type="project" value="UniProtKB-KW"/>
</dbReference>
<dbReference type="SUPFAM" id="SSF50022">
    <property type="entry name" value="ISP domain"/>
    <property type="match status" value="1"/>
</dbReference>
<dbReference type="InterPro" id="IPR017941">
    <property type="entry name" value="Rieske_2Fe-2S"/>
</dbReference>
<feature type="domain" description="Rieske" evidence="5">
    <location>
        <begin position="67"/>
        <end position="185"/>
    </location>
</feature>
<keyword evidence="2" id="KW-0479">Metal-binding</keyword>
<evidence type="ECO:0000256" key="4">
    <source>
        <dbReference type="ARBA" id="ARBA00023014"/>
    </source>
</evidence>
<evidence type="ECO:0000313" key="6">
    <source>
        <dbReference type="EMBL" id="RFP82282.1"/>
    </source>
</evidence>
<dbReference type="RefSeq" id="WP_116956997.1">
    <property type="nucleotide sequence ID" value="NZ_QVLS01000001.1"/>
</dbReference>
<evidence type="ECO:0000256" key="2">
    <source>
        <dbReference type="ARBA" id="ARBA00022723"/>
    </source>
</evidence>
<comment type="caution">
    <text evidence="6">The sequence shown here is derived from an EMBL/GenBank/DDBJ whole genome shotgun (WGS) entry which is preliminary data.</text>
</comment>
<dbReference type="Gene3D" id="2.102.10.10">
    <property type="entry name" value="Rieske [2Fe-2S] iron-sulphur domain"/>
    <property type="match status" value="1"/>
</dbReference>
<keyword evidence="3" id="KW-0408">Iron</keyword>
<dbReference type="Proteomes" id="UP000261931">
    <property type="component" value="Unassembled WGS sequence"/>
</dbReference>
<dbReference type="EMBL" id="QVLS01000001">
    <property type="protein sequence ID" value="RFP82282.1"/>
    <property type="molecule type" value="Genomic_DNA"/>
</dbReference>
<evidence type="ECO:0000256" key="3">
    <source>
        <dbReference type="ARBA" id="ARBA00023004"/>
    </source>
</evidence>
<evidence type="ECO:0000313" key="7">
    <source>
        <dbReference type="Proteomes" id="UP000261931"/>
    </source>
</evidence>
<keyword evidence="7" id="KW-1185">Reference proteome</keyword>
<accession>A0A372EP11</accession>
<reference evidence="6 7" key="1">
    <citation type="submission" date="2018-08" db="EMBL/GenBank/DDBJ databases">
        <title>Hydrogenophaga sp. LA-38 isolated from sludge.</title>
        <authorList>
            <person name="Im W.-T."/>
        </authorList>
    </citation>
    <scope>NUCLEOTIDE SEQUENCE [LARGE SCALE GENOMIC DNA]</scope>
    <source>
        <strain evidence="6 7">LA-38</strain>
    </source>
</reference>
<evidence type="ECO:0000259" key="5">
    <source>
        <dbReference type="PROSITE" id="PS51296"/>
    </source>
</evidence>
<protein>
    <submittedName>
        <fullName evidence="6">(2Fe-2S)-binding protein</fullName>
    </submittedName>
</protein>
<dbReference type="GO" id="GO:0046872">
    <property type="term" value="F:metal ion binding"/>
    <property type="evidence" value="ECO:0007669"/>
    <property type="project" value="UniProtKB-KW"/>
</dbReference>
<keyword evidence="1" id="KW-0001">2Fe-2S</keyword>
<sequence length="238" mass="26009">MDRRDFVESCAVGAAALSGVLARTAWAADARPRAYARTLLVDEQGQPVKASRLRAQVNYVFHYPFEATPVFLLDLGKAAPPTTLATQDKQIYEWPGGVGARRSVVAFSAICAHQLVYPTKELSFISFRKGPAANPQTPSQGNDLIHCCADHSQYDPARGAQVLRGPAEQPLCAVLLEHDARSDQLTATGTLGGELFEAFFKKYEMKLSLEMGPGVRQAAAGRSTVRELERFCRNPIRC</sequence>
<keyword evidence="4" id="KW-0411">Iron-sulfur</keyword>